<feature type="domain" description="Cytochrome P460" evidence="2">
    <location>
        <begin position="36"/>
        <end position="170"/>
    </location>
</feature>
<keyword evidence="4" id="KW-1185">Reference proteome</keyword>
<proteinExistence type="predicted"/>
<keyword evidence="1" id="KW-0732">Signal</keyword>
<comment type="caution">
    <text evidence="3">The sequence shown here is derived from an EMBL/GenBank/DDBJ whole genome shotgun (WGS) entry which is preliminary data.</text>
</comment>
<dbReference type="RefSeq" id="WP_186769836.1">
    <property type="nucleotide sequence ID" value="NZ_JACOMF010000005.1"/>
</dbReference>
<gene>
    <name evidence="3" type="ORF">H7965_07020</name>
</gene>
<dbReference type="CDD" id="cd20716">
    <property type="entry name" value="cyt_P460_fam"/>
    <property type="match status" value="1"/>
</dbReference>
<reference evidence="3" key="1">
    <citation type="submission" date="2020-08" db="EMBL/GenBank/DDBJ databases">
        <authorList>
            <person name="Hu Y."/>
            <person name="Nguyen S.V."/>
            <person name="Li F."/>
            <person name="Fanning S."/>
        </authorList>
    </citation>
    <scope>NUCLEOTIDE SEQUENCE</scope>
    <source>
        <strain evidence="3">SYSU D8009</strain>
    </source>
</reference>
<evidence type="ECO:0000256" key="1">
    <source>
        <dbReference type="SAM" id="SignalP"/>
    </source>
</evidence>
<protein>
    <submittedName>
        <fullName evidence="3">Cytochrome P460 family protein</fullName>
    </submittedName>
</protein>
<evidence type="ECO:0000259" key="2">
    <source>
        <dbReference type="Pfam" id="PF16694"/>
    </source>
</evidence>
<dbReference type="InterPro" id="IPR032033">
    <property type="entry name" value="Cytochrome_P460"/>
</dbReference>
<dbReference type="InterPro" id="IPR038142">
    <property type="entry name" value="Cytochrome_P460_sp"/>
</dbReference>
<name>A0A9X0QW65_9PROT</name>
<dbReference type="AlphaFoldDB" id="A0A9X0QW65"/>
<feature type="signal peptide" evidence="1">
    <location>
        <begin position="1"/>
        <end position="22"/>
    </location>
</feature>
<evidence type="ECO:0000313" key="3">
    <source>
        <dbReference type="EMBL" id="MBC4015074.1"/>
    </source>
</evidence>
<evidence type="ECO:0000313" key="4">
    <source>
        <dbReference type="Proteomes" id="UP000600101"/>
    </source>
</evidence>
<dbReference type="Proteomes" id="UP000600101">
    <property type="component" value="Unassembled WGS sequence"/>
</dbReference>
<dbReference type="Pfam" id="PF16694">
    <property type="entry name" value="Cytochrome_P460"/>
    <property type="match status" value="1"/>
</dbReference>
<dbReference type="Gene3D" id="3.50.70.20">
    <property type="entry name" value="Cytochrome P460"/>
    <property type="match status" value="1"/>
</dbReference>
<sequence>MQPIRSVLAAAVVLALAGVAIAQTGYTPGPHNITLPSDWQQRFIRYATVDNASRKIIRHIYVNPEAFAAARPGQPLPDGTLIIMADTRARLGADGAPLLDQQGRFIPEPGWIAMGVQEKRAGWGVGYGPEKRNGEWEYARFNGDGTRSTASVEACFTCHLQTRAREDFAFNFWDYVQTRK</sequence>
<dbReference type="EMBL" id="JACOMF010000005">
    <property type="protein sequence ID" value="MBC4015074.1"/>
    <property type="molecule type" value="Genomic_DNA"/>
</dbReference>
<organism evidence="3 4">
    <name type="scientific">Siccirubricoccus deserti</name>
    <dbReference type="NCBI Taxonomy" id="2013562"/>
    <lineage>
        <taxon>Bacteria</taxon>
        <taxon>Pseudomonadati</taxon>
        <taxon>Pseudomonadota</taxon>
        <taxon>Alphaproteobacteria</taxon>
        <taxon>Acetobacterales</taxon>
        <taxon>Roseomonadaceae</taxon>
        <taxon>Siccirubricoccus</taxon>
    </lineage>
</organism>
<accession>A0A9X0QW65</accession>
<feature type="chain" id="PRO_5040768884" evidence="1">
    <location>
        <begin position="23"/>
        <end position="180"/>
    </location>
</feature>